<dbReference type="AlphaFoldDB" id="A0A316HWJ2"/>
<dbReference type="Proteomes" id="UP000246005">
    <property type="component" value="Unassembled WGS sequence"/>
</dbReference>
<feature type="compositionally biased region" description="Basic and acidic residues" evidence="1">
    <location>
        <begin position="1"/>
        <end position="11"/>
    </location>
</feature>
<reference evidence="2 3" key="1">
    <citation type="submission" date="2018-05" db="EMBL/GenBank/DDBJ databases">
        <title>Genomic Encyclopedia of Type Strains, Phase IV (KMG-IV): sequencing the most valuable type-strain genomes for metagenomic binning, comparative biology and taxonomic classification.</title>
        <authorList>
            <person name="Goeker M."/>
        </authorList>
    </citation>
    <scope>NUCLEOTIDE SEQUENCE [LARGE SCALE GENOMIC DNA]</scope>
    <source>
        <strain evidence="2 3">DSM 45480</strain>
    </source>
</reference>
<organism evidence="2 3">
    <name type="scientific">Lentzea atacamensis</name>
    <dbReference type="NCBI Taxonomy" id="531938"/>
    <lineage>
        <taxon>Bacteria</taxon>
        <taxon>Bacillati</taxon>
        <taxon>Actinomycetota</taxon>
        <taxon>Actinomycetes</taxon>
        <taxon>Pseudonocardiales</taxon>
        <taxon>Pseudonocardiaceae</taxon>
        <taxon>Lentzea</taxon>
    </lineage>
</organism>
<dbReference type="RefSeq" id="WP_109638804.1">
    <property type="nucleotide sequence ID" value="NZ_QGHB01000008.1"/>
</dbReference>
<sequence length="199" mass="22324">MTTSMTERDETTGTSPQHYHHTRTIEIAGRTVRAHVERGHYLNTSRAVAEVFNDQMTWTMLAAEATSDWWHNTPTPGPDIDDPARFLGPVTERLLQRAATILAAPPTTHTLSPHLHGAISALLATSYGYDAEHCIEPDDITWAYTHGGALHIIEHPDGSVTFTKHHREDCPFITSRGTQECDEDCYFTHPADVEREARR</sequence>
<accession>A0A316HWJ2</accession>
<proteinExistence type="predicted"/>
<evidence type="ECO:0000313" key="3">
    <source>
        <dbReference type="Proteomes" id="UP000246005"/>
    </source>
</evidence>
<evidence type="ECO:0000256" key="1">
    <source>
        <dbReference type="SAM" id="MobiDB-lite"/>
    </source>
</evidence>
<feature type="region of interest" description="Disordered" evidence="1">
    <location>
        <begin position="1"/>
        <end position="21"/>
    </location>
</feature>
<protein>
    <submittedName>
        <fullName evidence="2">Uncharacterized protein</fullName>
    </submittedName>
</protein>
<comment type="caution">
    <text evidence="2">The sequence shown here is derived from an EMBL/GenBank/DDBJ whole genome shotgun (WGS) entry which is preliminary data.</text>
</comment>
<gene>
    <name evidence="2" type="ORF">C8D88_108108</name>
</gene>
<name>A0A316HWJ2_9PSEU</name>
<dbReference type="EMBL" id="QGHB01000008">
    <property type="protein sequence ID" value="PWK84493.1"/>
    <property type="molecule type" value="Genomic_DNA"/>
</dbReference>
<evidence type="ECO:0000313" key="2">
    <source>
        <dbReference type="EMBL" id="PWK84493.1"/>
    </source>
</evidence>